<feature type="region of interest" description="Disordered" evidence="1">
    <location>
        <begin position="1214"/>
        <end position="1254"/>
    </location>
</feature>
<feature type="compositionally biased region" description="Polar residues" evidence="1">
    <location>
        <begin position="1686"/>
        <end position="1702"/>
    </location>
</feature>
<feature type="compositionally biased region" description="Polar residues" evidence="1">
    <location>
        <begin position="638"/>
        <end position="657"/>
    </location>
</feature>
<evidence type="ECO:0000313" key="2">
    <source>
        <dbReference type="EMBL" id="KAH9831503.1"/>
    </source>
</evidence>
<feature type="compositionally biased region" description="Polar residues" evidence="1">
    <location>
        <begin position="324"/>
        <end position="338"/>
    </location>
</feature>
<dbReference type="Proteomes" id="UP001138500">
    <property type="component" value="Unassembled WGS sequence"/>
</dbReference>
<feature type="compositionally biased region" description="Low complexity" evidence="1">
    <location>
        <begin position="454"/>
        <end position="464"/>
    </location>
</feature>
<keyword evidence="3" id="KW-1185">Reference proteome</keyword>
<feature type="compositionally biased region" description="Polar residues" evidence="1">
    <location>
        <begin position="689"/>
        <end position="718"/>
    </location>
</feature>
<feature type="compositionally biased region" description="Polar residues" evidence="1">
    <location>
        <begin position="172"/>
        <end position="183"/>
    </location>
</feature>
<feature type="compositionally biased region" description="Polar residues" evidence="1">
    <location>
        <begin position="898"/>
        <end position="926"/>
    </location>
</feature>
<feature type="compositionally biased region" description="Low complexity" evidence="1">
    <location>
        <begin position="148"/>
        <end position="161"/>
    </location>
</feature>
<feature type="compositionally biased region" description="Polar residues" evidence="1">
    <location>
        <begin position="1322"/>
        <end position="1332"/>
    </location>
</feature>
<comment type="caution">
    <text evidence="2">The sequence shown here is derived from an EMBL/GenBank/DDBJ whole genome shotgun (WGS) entry which is preliminary data.</text>
</comment>
<feature type="compositionally biased region" description="Basic residues" evidence="1">
    <location>
        <begin position="479"/>
        <end position="489"/>
    </location>
</feature>
<feature type="compositionally biased region" description="Basic and acidic residues" evidence="1">
    <location>
        <begin position="751"/>
        <end position="766"/>
    </location>
</feature>
<feature type="region of interest" description="Disordered" evidence="1">
    <location>
        <begin position="1310"/>
        <end position="1705"/>
    </location>
</feature>
<dbReference type="EMBL" id="RIBY02001191">
    <property type="protein sequence ID" value="KAH9831503.1"/>
    <property type="molecule type" value="Genomic_DNA"/>
</dbReference>
<feature type="compositionally biased region" description="Basic and acidic residues" evidence="1">
    <location>
        <begin position="981"/>
        <end position="990"/>
    </location>
</feature>
<protein>
    <submittedName>
        <fullName evidence="2">Uncharacterized protein</fullName>
    </submittedName>
</protein>
<feature type="compositionally biased region" description="Basic and acidic residues" evidence="1">
    <location>
        <begin position="244"/>
        <end position="255"/>
    </location>
</feature>
<feature type="compositionally biased region" description="Low complexity" evidence="1">
    <location>
        <begin position="300"/>
        <end position="323"/>
    </location>
</feature>
<dbReference type="OrthoDB" id="5382102at2759"/>
<feature type="region of interest" description="Disordered" evidence="1">
    <location>
        <begin position="1"/>
        <end position="342"/>
    </location>
</feature>
<feature type="compositionally biased region" description="Polar residues" evidence="1">
    <location>
        <begin position="1609"/>
        <end position="1620"/>
    </location>
</feature>
<feature type="compositionally biased region" description="Basic and acidic residues" evidence="1">
    <location>
        <begin position="358"/>
        <end position="382"/>
    </location>
</feature>
<evidence type="ECO:0000313" key="3">
    <source>
        <dbReference type="Proteomes" id="UP001138500"/>
    </source>
</evidence>
<feature type="compositionally biased region" description="Polar residues" evidence="1">
    <location>
        <begin position="1388"/>
        <end position="1409"/>
    </location>
</feature>
<dbReference type="PANTHER" id="PTHR42105">
    <property type="entry name" value="DIM2-ASSOCIATED PROTEIN 1"/>
    <property type="match status" value="1"/>
</dbReference>
<feature type="compositionally biased region" description="Polar residues" evidence="1">
    <location>
        <begin position="585"/>
        <end position="600"/>
    </location>
</feature>
<feature type="compositionally biased region" description="Polar residues" evidence="1">
    <location>
        <begin position="28"/>
        <end position="38"/>
    </location>
</feature>
<feature type="compositionally biased region" description="Polar residues" evidence="1">
    <location>
        <begin position="1640"/>
        <end position="1652"/>
    </location>
</feature>
<reference evidence="2 3" key="1">
    <citation type="journal article" date="2018" name="IMA Fungus">
        <title>IMA Genome-F 10: Nine draft genome sequences of Claviceps purpurea s.lat., including C. arundinis, C. humidiphila, and C. cf. spartinae, pseudomolecules for the pitch canker pathogen Fusarium circinatum, draft genome of Davidsoniella eucalypti, Grosmannia galeiformis, Quambalaria eucalypti, and Teratosphaeria destructans.</title>
        <authorList>
            <person name="Wingfield B.D."/>
            <person name="Liu M."/>
            <person name="Nguyen H.D."/>
            <person name="Lane F.A."/>
            <person name="Morgan S.W."/>
            <person name="De Vos L."/>
            <person name="Wilken P.M."/>
            <person name="Duong T.A."/>
            <person name="Aylward J."/>
            <person name="Coetzee M.P."/>
            <person name="Dadej K."/>
            <person name="De Beer Z.W."/>
            <person name="Findlay W."/>
            <person name="Havenga M."/>
            <person name="Kolarik M."/>
            <person name="Menzies J.G."/>
            <person name="Naidoo K."/>
            <person name="Pochopski O."/>
            <person name="Shoukouhi P."/>
            <person name="Santana Q.C."/>
            <person name="Seifert K.A."/>
            <person name="Soal N."/>
            <person name="Steenkamp E.T."/>
            <person name="Tatham C.T."/>
            <person name="van der Nest M.A."/>
            <person name="Wingfield M.J."/>
        </authorList>
    </citation>
    <scope>NUCLEOTIDE SEQUENCE [LARGE SCALE GENOMIC DNA]</scope>
    <source>
        <strain evidence="2">CMW44962</strain>
    </source>
</reference>
<feature type="region of interest" description="Disordered" evidence="1">
    <location>
        <begin position="835"/>
        <end position="884"/>
    </location>
</feature>
<feature type="region of interest" description="Disordered" evidence="1">
    <location>
        <begin position="1727"/>
        <end position="1787"/>
    </location>
</feature>
<dbReference type="PANTHER" id="PTHR42105:SF1">
    <property type="entry name" value="TRANSALDOLASE"/>
    <property type="match status" value="1"/>
</dbReference>
<feature type="compositionally biased region" description="Basic and acidic residues" evidence="1">
    <location>
        <begin position="1232"/>
        <end position="1245"/>
    </location>
</feature>
<sequence length="1787" mass="194454">MGVDTRRPPPLPAPTESMDESTGADTEVATNVTTQTDRTSYEIPEDGSPITISTHKVTSGKEGGRPGHSRQKSQTSLLIEYFEASKSGDKSKSRPSVRVKVTPGSNKRINGHDAIRVTSIGKDRKPSYSRRISLGGSRNVDTGPGPIESTEISHSSESNVSGRSPLEIEVMNNESEISGTGKSSRGLLYAHNDSTVSSMPPDSMLEGSGLNGSEVSRDIDADDESTVTDANYLKAPIRPRSRSTSRDRITQKVMEKLGQTSGKSRKSTSERGIHEQYDAEGYPIKEKRRRSSKSHRADGESVSGAESSLLSSSLSPSQVSQRSYRSGTSQGSRMTNNPKLLEMVEDTIKRMILPEINAIKEDQQGRRGSKSGDVHEESDLKRRISKSTSSPNITSKPKVVLNRDGDDPGTVLSRGDSEYKKKRRSSRGSHTEERPSSRRSSGRHSSHSFRDAAELAGGALTAAALKHHESQSDMQERKERRRAKSRSSRSRSTSIAETNDEAYGKREKEEIPPLPLASAIHDSDVTRDSIVSSAAERPESRASADAQTLVRDVSRKSIGEAMSPVSSRTPTRTPVPGHRGLGMSHGNQSIESPRSPNAGISTKARRAALAAAGLSAAAVSRDHDDQGRHVDADGYGEYTSQRSLATASPAQSVTSLKKQFEDDPLVPDGLCTKSAASKASAGRLGEVGQSETSLKSPRSSPTTQRLAHSRQQSHSQGLSGDVFATPLERPNADYMRESTPGTPNGESIDDWYERQHELNNRYRDSMDESQATNRDSYQTNPFPEDDKRFTQYTDDSFNSIGLHTEQDVNKLGANPMFGSPTGAESHVASLIEPSTMSSNARSSYTHSTTSKTNGSFADRVRELNKGDTSPAVYEGSTLSQSMPSQDRWAAIRGHARNLSANTSQENIDSPRQNPAKSLRQETSTDSVPVMGASSLPLAGDPMPEAGHFDDTKSDISTNPSIIKGPLGGDATGKTTWPYTPEPHDKERNGRDSQSLHNGHSKEQGLLAAAAGGAAVLAAKRSAKQPQVADEDDEEERAITPDLRLAGTKIDRGATPTSPAAFRDEGYVTDAHARSAGAHTPRADQRYAKAGLQQHDRAIGAQATSGDDPFNGNIPTANSKHARHMSGNSHGMTSPLYDSATGQGVEHIQSKDIVALMDHLTVRDAQRNARDTEILVTLVRSATEMRQSFDDMKRFIAEQDRLIMQNTDRNAEQTLQKVLGGPRPQPCSAPRTPRRESDEQIQEKRKGVLRRALKGLTGGRRSDDLARVEDMLMQILDNVEDLKQGGMTTGSRQPLSSYTSDTLDSYEKLRAAPDSGYEPDGQAGTSSTPSHSGHFTGPPSNRPEERQFHSGYDGRRGSFNRVSTVLEGDEDEQDELTPDEDYLLKHQFENNQRMLTPTQELKPRNGTSPTATPPQGGASSRIQSQDLTPKAAEKQQKRKSNSSSIFGVPKISRWSKTTSSSVAPDPATIDSPDDSRGFRPQSLASRSESQLGDYDDDEYEHDDHRLRSTSSLPRDSLARPVSGAETRSMRSQGSQLTRTPSPLIPSEASARLHDDDYSRSPVQEDDGEFDDPKYQAVRNSLLLEHPQPRQGTTSRHQSNLETKAHDYDDPSTSSDLSQRTVSDFDPAMWGSSGTAALARNRMSNTGETMSPVSPSKRGNDGPLIPRPQQKQMPKVHEPETEQDWEPQYSNSGFSRGGSYTSPFGSGHLLEPIEEVRYSLETDSGHVSLEPQLASAQAVDLRSSGRKITGPRPMGSRSPNPETQARLVDNSGTVRRKPVGSRTELRGSY</sequence>
<accession>A0A9W7SUL4</accession>
<evidence type="ECO:0000256" key="1">
    <source>
        <dbReference type="SAM" id="MobiDB-lite"/>
    </source>
</evidence>
<feature type="compositionally biased region" description="Polar residues" evidence="1">
    <location>
        <begin position="1528"/>
        <end position="1539"/>
    </location>
</feature>
<organism evidence="2 3">
    <name type="scientific">Teratosphaeria destructans</name>
    <dbReference type="NCBI Taxonomy" id="418781"/>
    <lineage>
        <taxon>Eukaryota</taxon>
        <taxon>Fungi</taxon>
        <taxon>Dikarya</taxon>
        <taxon>Ascomycota</taxon>
        <taxon>Pezizomycotina</taxon>
        <taxon>Dothideomycetes</taxon>
        <taxon>Dothideomycetidae</taxon>
        <taxon>Mycosphaerellales</taxon>
        <taxon>Teratosphaeriaceae</taxon>
        <taxon>Teratosphaeria</taxon>
    </lineage>
</organism>
<feature type="compositionally biased region" description="Basic and acidic residues" evidence="1">
    <location>
        <begin position="267"/>
        <end position="277"/>
    </location>
</feature>
<feature type="compositionally biased region" description="Polar residues" evidence="1">
    <location>
        <begin position="1588"/>
        <end position="1600"/>
    </location>
</feature>
<feature type="compositionally biased region" description="Basic and acidic residues" evidence="1">
    <location>
        <begin position="110"/>
        <end position="126"/>
    </location>
</feature>
<feature type="compositionally biased region" description="Acidic residues" evidence="1">
    <location>
        <begin position="1366"/>
        <end position="1380"/>
    </location>
</feature>
<feature type="region of interest" description="Disordered" evidence="1">
    <location>
        <begin position="898"/>
        <end position="932"/>
    </location>
</feature>
<name>A0A9W7SUL4_9PEZI</name>
<feature type="compositionally biased region" description="Polar residues" evidence="1">
    <location>
        <begin position="386"/>
        <end position="395"/>
    </location>
</feature>
<feature type="compositionally biased region" description="Low complexity" evidence="1">
    <location>
        <begin position="607"/>
        <end position="618"/>
    </location>
</feature>
<gene>
    <name evidence="2" type="ORF">Tdes44962_MAKER08934</name>
</gene>
<feature type="compositionally biased region" description="Basic and acidic residues" evidence="1">
    <location>
        <begin position="466"/>
        <end position="478"/>
    </location>
</feature>
<feature type="compositionally biased region" description="Basic and acidic residues" evidence="1">
    <location>
        <begin position="502"/>
        <end position="511"/>
    </location>
</feature>
<feature type="compositionally biased region" description="Polar residues" evidence="1">
    <location>
        <begin position="1416"/>
        <end position="1426"/>
    </location>
</feature>
<feature type="compositionally biased region" description="Basic and acidic residues" evidence="1">
    <location>
        <begin position="620"/>
        <end position="632"/>
    </location>
</feature>
<feature type="compositionally biased region" description="Polar residues" evidence="1">
    <location>
        <begin position="835"/>
        <end position="855"/>
    </location>
</feature>
<proteinExistence type="predicted"/>
<feature type="region of interest" description="Disordered" evidence="1">
    <location>
        <begin position="951"/>
        <end position="998"/>
    </location>
</feature>
<feature type="compositionally biased region" description="Polar residues" evidence="1">
    <location>
        <begin position="768"/>
        <end position="781"/>
    </location>
</feature>
<feature type="region of interest" description="Disordered" evidence="1">
    <location>
        <begin position="356"/>
        <end position="790"/>
    </location>
</feature>
<reference evidence="2 3" key="2">
    <citation type="journal article" date="2021" name="Curr. Genet.">
        <title>Genetic response to nitrogen starvation in the aggressive Eucalyptus foliar pathogen Teratosphaeria destructans.</title>
        <authorList>
            <person name="Havenga M."/>
            <person name="Wingfield B.D."/>
            <person name="Wingfield M.J."/>
            <person name="Dreyer L.L."/>
            <person name="Roets F."/>
            <person name="Aylward J."/>
        </authorList>
    </citation>
    <scope>NUCLEOTIDE SEQUENCE [LARGE SCALE GENOMIC DNA]</scope>
    <source>
        <strain evidence="2">CMW44962</strain>
    </source>
</reference>
<feature type="compositionally biased region" description="Basic and acidic residues" evidence="1">
    <location>
        <begin position="1341"/>
        <end position="1355"/>
    </location>
</feature>